<organism evidence="1 2">
    <name type="scientific">Lactuca virosa</name>
    <dbReference type="NCBI Taxonomy" id="75947"/>
    <lineage>
        <taxon>Eukaryota</taxon>
        <taxon>Viridiplantae</taxon>
        <taxon>Streptophyta</taxon>
        <taxon>Embryophyta</taxon>
        <taxon>Tracheophyta</taxon>
        <taxon>Spermatophyta</taxon>
        <taxon>Magnoliopsida</taxon>
        <taxon>eudicotyledons</taxon>
        <taxon>Gunneridae</taxon>
        <taxon>Pentapetalae</taxon>
        <taxon>asterids</taxon>
        <taxon>campanulids</taxon>
        <taxon>Asterales</taxon>
        <taxon>Asteraceae</taxon>
        <taxon>Cichorioideae</taxon>
        <taxon>Cichorieae</taxon>
        <taxon>Lactucinae</taxon>
        <taxon>Lactuca</taxon>
    </lineage>
</organism>
<reference evidence="1 2" key="1">
    <citation type="submission" date="2022-01" db="EMBL/GenBank/DDBJ databases">
        <authorList>
            <person name="Xiong W."/>
            <person name="Schranz E."/>
        </authorList>
    </citation>
    <scope>NUCLEOTIDE SEQUENCE [LARGE SCALE GENOMIC DNA]</scope>
</reference>
<keyword evidence="2" id="KW-1185">Reference proteome</keyword>
<dbReference type="AlphaFoldDB" id="A0AAU9LFD9"/>
<protein>
    <submittedName>
        <fullName evidence="1">Uncharacterized protein</fullName>
    </submittedName>
</protein>
<evidence type="ECO:0000313" key="1">
    <source>
        <dbReference type="EMBL" id="CAH1412262.1"/>
    </source>
</evidence>
<name>A0AAU9LFD9_9ASTR</name>
<accession>A0AAU9LFD9</accession>
<comment type="caution">
    <text evidence="1">The sequence shown here is derived from an EMBL/GenBank/DDBJ whole genome shotgun (WGS) entry which is preliminary data.</text>
</comment>
<dbReference type="Proteomes" id="UP001157418">
    <property type="component" value="Unassembled WGS sequence"/>
</dbReference>
<proteinExistence type="predicted"/>
<dbReference type="EMBL" id="CAKMRJ010000001">
    <property type="protein sequence ID" value="CAH1412262.1"/>
    <property type="molecule type" value="Genomic_DNA"/>
</dbReference>
<evidence type="ECO:0000313" key="2">
    <source>
        <dbReference type="Proteomes" id="UP001157418"/>
    </source>
</evidence>
<sequence length="139" mass="16181">MTVVATLIVEGFLVGKMKMMLGTTRSRQIRQQYRLPYAGVAKEILVPYVRVTGDGDMAYERSETETWRISGVRFFWLAVKVRFFRSTTKFLGFRSTSMKVLWVGDETGEGEMLYIWRWRGMFLSGKKNLLEDGGGGWWW</sequence>
<gene>
    <name evidence="1" type="ORF">LVIROSA_LOCUS291</name>
</gene>